<dbReference type="EMBL" id="JAAVMX010000003">
    <property type="protein sequence ID" value="KAF4510123.1"/>
    <property type="molecule type" value="Genomic_DNA"/>
</dbReference>
<name>A0A8H4V6T0_9HYPO</name>
<protein>
    <submittedName>
        <fullName evidence="1">Uncharacterized protein</fullName>
    </submittedName>
</protein>
<dbReference type="OrthoDB" id="6921389at2759"/>
<dbReference type="Proteomes" id="UP000557566">
    <property type="component" value="Unassembled WGS sequence"/>
</dbReference>
<organism evidence="1 2">
    <name type="scientific">Ophiocordyceps sinensis</name>
    <dbReference type="NCBI Taxonomy" id="72228"/>
    <lineage>
        <taxon>Eukaryota</taxon>
        <taxon>Fungi</taxon>
        <taxon>Dikarya</taxon>
        <taxon>Ascomycota</taxon>
        <taxon>Pezizomycotina</taxon>
        <taxon>Sordariomycetes</taxon>
        <taxon>Hypocreomycetidae</taxon>
        <taxon>Hypocreales</taxon>
        <taxon>Ophiocordycipitaceae</taxon>
        <taxon>Ophiocordyceps</taxon>
    </lineage>
</organism>
<evidence type="ECO:0000313" key="2">
    <source>
        <dbReference type="Proteomes" id="UP000557566"/>
    </source>
</evidence>
<evidence type="ECO:0000313" key="1">
    <source>
        <dbReference type="EMBL" id="KAF4510123.1"/>
    </source>
</evidence>
<comment type="caution">
    <text evidence="1">The sequence shown here is derived from an EMBL/GenBank/DDBJ whole genome shotgun (WGS) entry which is preliminary data.</text>
</comment>
<dbReference type="InterPro" id="IPR008949">
    <property type="entry name" value="Isoprenoid_synthase_dom_sf"/>
</dbReference>
<proteinExistence type="predicted"/>
<gene>
    <name evidence="1" type="ORF">G6O67_002038</name>
</gene>
<reference evidence="1 2" key="1">
    <citation type="journal article" date="2020" name="Genome Biol. Evol.">
        <title>A new high-quality draft genome assembly of the Chinese cordyceps Ophiocordyceps sinensis.</title>
        <authorList>
            <person name="Shu R."/>
            <person name="Zhang J."/>
            <person name="Meng Q."/>
            <person name="Zhang H."/>
            <person name="Zhou G."/>
            <person name="Li M."/>
            <person name="Wu P."/>
            <person name="Zhao Y."/>
            <person name="Chen C."/>
            <person name="Qin Q."/>
        </authorList>
    </citation>
    <scope>NUCLEOTIDE SEQUENCE [LARGE SCALE GENOMIC DNA]</scope>
    <source>
        <strain evidence="1 2">IOZ07</strain>
    </source>
</reference>
<dbReference type="SUPFAM" id="SSF48576">
    <property type="entry name" value="Terpenoid synthases"/>
    <property type="match status" value="1"/>
</dbReference>
<dbReference type="AlphaFoldDB" id="A0A8H4V6T0"/>
<keyword evidence="2" id="KW-1185">Reference proteome</keyword>
<sequence>MTALEEGCFKTCNSGRLVCAVRKASSTQFQNDCKNIYSTESVTSKGAVAEDVRNGEPSFPIVVLHVTDQTTLRLSCDCVLCVYSCKCLVC</sequence>
<accession>A0A8H4V6T0</accession>